<evidence type="ECO:0000313" key="1">
    <source>
        <dbReference type="EMBL" id="QHT05260.1"/>
    </source>
</evidence>
<sequence length="220" mass="25417">MSLINYAAPYKENFSNGKKQPRMKNTYENIQRESREPMEPMDEDMENHLDRTKKMNAIIDKMNSKGVIQDGSALHDFTPDFDSDNRPPTRVPKLATIQNSPDFPQPTTLNVPINRESFMDVTLLNKQRNPSSSFSQSYAPTPYYKGIGQRYTNAKPTNTSESFESSSQLMEKLNYMIHLLEEQQKEPTQNITEEFILYGLLGVFMIYLTDSFSRAGKYIR</sequence>
<organism evidence="1">
    <name type="scientific">viral metagenome</name>
    <dbReference type="NCBI Taxonomy" id="1070528"/>
    <lineage>
        <taxon>unclassified sequences</taxon>
        <taxon>metagenomes</taxon>
        <taxon>organismal metagenomes</taxon>
    </lineage>
</organism>
<protein>
    <submittedName>
        <fullName evidence="1">Uncharacterized protein</fullName>
    </submittedName>
</protein>
<reference evidence="1" key="1">
    <citation type="journal article" date="2020" name="Nature">
        <title>Giant virus diversity and host interactions through global metagenomics.</title>
        <authorList>
            <person name="Schulz F."/>
            <person name="Roux S."/>
            <person name="Paez-Espino D."/>
            <person name="Jungbluth S."/>
            <person name="Walsh D.A."/>
            <person name="Denef V.J."/>
            <person name="McMahon K.D."/>
            <person name="Konstantinidis K.T."/>
            <person name="Eloe-Fadrosh E.A."/>
            <person name="Kyrpides N.C."/>
            <person name="Woyke T."/>
        </authorList>
    </citation>
    <scope>NUCLEOTIDE SEQUENCE</scope>
    <source>
        <strain evidence="1">GVMAG-M-3300021375-17</strain>
    </source>
</reference>
<dbReference type="EMBL" id="MN739451">
    <property type="protein sequence ID" value="QHT05260.1"/>
    <property type="molecule type" value="Genomic_DNA"/>
</dbReference>
<name>A0A6C0CN00_9ZZZZ</name>
<proteinExistence type="predicted"/>
<dbReference type="AlphaFoldDB" id="A0A6C0CN00"/>
<accession>A0A6C0CN00</accession>